<keyword evidence="3" id="KW-1185">Reference proteome</keyword>
<name>A0ABX1X5G0_9BACL</name>
<dbReference type="EMBL" id="WHNY01000009">
    <property type="protein sequence ID" value="NOU63245.1"/>
    <property type="molecule type" value="Genomic_DNA"/>
</dbReference>
<protein>
    <recommendedName>
        <fullName evidence="1">Butirosin biosynthesis protein H N-terminal domain-containing protein</fullName>
    </recommendedName>
</protein>
<evidence type="ECO:0000259" key="1">
    <source>
        <dbReference type="Pfam" id="PF14399"/>
    </source>
</evidence>
<evidence type="ECO:0000313" key="3">
    <source>
        <dbReference type="Proteomes" id="UP000653578"/>
    </source>
</evidence>
<dbReference type="RefSeq" id="WP_171629049.1">
    <property type="nucleotide sequence ID" value="NZ_WHNY01000009.1"/>
</dbReference>
<proteinExistence type="predicted"/>
<comment type="caution">
    <text evidence="2">The sequence shown here is derived from an EMBL/GenBank/DDBJ whole genome shotgun (WGS) entry which is preliminary data.</text>
</comment>
<feature type="domain" description="Butirosin biosynthesis protein H N-terminal" evidence="1">
    <location>
        <begin position="76"/>
        <end position="142"/>
    </location>
</feature>
<organism evidence="2 3">
    <name type="scientific">Paenibacillus plantarum</name>
    <dbReference type="NCBI Taxonomy" id="2654975"/>
    <lineage>
        <taxon>Bacteria</taxon>
        <taxon>Bacillati</taxon>
        <taxon>Bacillota</taxon>
        <taxon>Bacilli</taxon>
        <taxon>Bacillales</taxon>
        <taxon>Paenibacillaceae</taxon>
        <taxon>Paenibacillus</taxon>
    </lineage>
</organism>
<dbReference type="Proteomes" id="UP000653578">
    <property type="component" value="Unassembled WGS sequence"/>
</dbReference>
<sequence length="342" mass="41355">MKKLLSIKMPFIYSYKEYALPLAIMSQSESCFPWILSNFLQLYIRMKYPTDVHWLDFYLVNRFFYHPNNPFLEIEKVRYSTVTNADRQNEFIINSIKCNKYVYLACDEYYLKHRSSYMKIHSWSQLLIYGYDMEKETYNILDYTNGKLSTITCSFSEIIIHTNSYVNIWLLEFNDANYDLDLNLVIQLLEDYIESYESFKRINFLPKPNYSSVFGQRIYDYLVEYYQSHYESDQNYYNILPLQILLEHKKCLHNLMNYIEDKNIHTFSSNLHKELTEVLNKATIIRNLYIKYLVDKKNRHLREVIANIQELRKLEYDVLLKFLRELKKIDLEIKSLLGQSVT</sequence>
<dbReference type="Pfam" id="PF14399">
    <property type="entry name" value="BtrH_N"/>
    <property type="match status" value="1"/>
</dbReference>
<gene>
    <name evidence="2" type="ORF">GC096_04200</name>
</gene>
<accession>A0ABX1X5G0</accession>
<reference evidence="2 3" key="1">
    <citation type="submission" date="2019-10" db="EMBL/GenBank/DDBJ databases">
        <title>Description of Paenibacillus humi sp. nov.</title>
        <authorList>
            <person name="Carlier A."/>
            <person name="Qi S."/>
        </authorList>
    </citation>
    <scope>NUCLEOTIDE SEQUENCE [LARGE SCALE GENOMIC DNA]</scope>
    <source>
        <strain evidence="2 3">LMG 31461</strain>
    </source>
</reference>
<evidence type="ECO:0000313" key="2">
    <source>
        <dbReference type="EMBL" id="NOU63245.1"/>
    </source>
</evidence>
<dbReference type="InterPro" id="IPR026935">
    <property type="entry name" value="BtrH_N"/>
</dbReference>